<protein>
    <recommendedName>
        <fullName evidence="1">Tse2 ADP-ribosyltransferase toxin domain-containing protein</fullName>
    </recommendedName>
</protein>
<dbReference type="Proteomes" id="UP000219338">
    <property type="component" value="Unassembled WGS sequence"/>
</dbReference>
<dbReference type="AlphaFoldDB" id="A0A284R1Q2"/>
<feature type="domain" description="Tse2 ADP-ribosyltransferase toxin" evidence="1">
    <location>
        <begin position="45"/>
        <end position="174"/>
    </location>
</feature>
<keyword evidence="3" id="KW-1185">Reference proteome</keyword>
<dbReference type="EMBL" id="FUEG01000003">
    <property type="protein sequence ID" value="SJL02640.1"/>
    <property type="molecule type" value="Genomic_DNA"/>
</dbReference>
<evidence type="ECO:0000313" key="2">
    <source>
        <dbReference type="EMBL" id="SJL02640.1"/>
    </source>
</evidence>
<dbReference type="OMA" id="AHERADH"/>
<gene>
    <name evidence="2" type="ORF">ARMOST_05972</name>
</gene>
<name>A0A284R1Q2_ARMOS</name>
<evidence type="ECO:0000313" key="3">
    <source>
        <dbReference type="Proteomes" id="UP000219338"/>
    </source>
</evidence>
<evidence type="ECO:0000259" key="1">
    <source>
        <dbReference type="Pfam" id="PF18648"/>
    </source>
</evidence>
<accession>A0A284R1Q2</accession>
<proteinExistence type="predicted"/>
<organism evidence="2 3">
    <name type="scientific">Armillaria ostoyae</name>
    <name type="common">Armillaria root rot fungus</name>
    <dbReference type="NCBI Taxonomy" id="47428"/>
    <lineage>
        <taxon>Eukaryota</taxon>
        <taxon>Fungi</taxon>
        <taxon>Dikarya</taxon>
        <taxon>Basidiomycota</taxon>
        <taxon>Agaricomycotina</taxon>
        <taxon>Agaricomycetes</taxon>
        <taxon>Agaricomycetidae</taxon>
        <taxon>Agaricales</taxon>
        <taxon>Marasmiineae</taxon>
        <taxon>Physalacriaceae</taxon>
        <taxon>Armillaria</taxon>
    </lineage>
</organism>
<dbReference type="InterPro" id="IPR041018">
    <property type="entry name" value="ADPRTs_Tse2"/>
</dbReference>
<dbReference type="Pfam" id="PF18648">
    <property type="entry name" value="ADPRTs_Tse2"/>
    <property type="match status" value="1"/>
</dbReference>
<dbReference type="OrthoDB" id="10266325at2759"/>
<sequence length="181" mass="21144">MTATRTYQIFRSFPSSIRLKSTTANYKKSSFYKPLLGRYDHIPCELFRINNSRDVILRDYTKQIELGRTSYDLRIQQDGLVHPRLGPMFEGPNGASVRPNGPFLQELVRVFEESNSVIYRLPEGTKLPPDLVCLHEHTEHYSIQCAVPMTLPQLNTKITKFFQKYGEEMTKSEFEERYPFI</sequence>
<reference evidence="3" key="1">
    <citation type="journal article" date="2017" name="Nat. Ecol. Evol.">
        <title>Genome expansion and lineage-specific genetic innovations in the forest pathogenic fungi Armillaria.</title>
        <authorList>
            <person name="Sipos G."/>
            <person name="Prasanna A.N."/>
            <person name="Walter M.C."/>
            <person name="O'Connor E."/>
            <person name="Balint B."/>
            <person name="Krizsan K."/>
            <person name="Kiss B."/>
            <person name="Hess J."/>
            <person name="Varga T."/>
            <person name="Slot J."/>
            <person name="Riley R."/>
            <person name="Boka B."/>
            <person name="Rigling D."/>
            <person name="Barry K."/>
            <person name="Lee J."/>
            <person name="Mihaltcheva S."/>
            <person name="LaButti K."/>
            <person name="Lipzen A."/>
            <person name="Waldron R."/>
            <person name="Moloney N.M."/>
            <person name="Sperisen C."/>
            <person name="Kredics L."/>
            <person name="Vagvoelgyi C."/>
            <person name="Patrignani A."/>
            <person name="Fitzpatrick D."/>
            <person name="Nagy I."/>
            <person name="Doyle S."/>
            <person name="Anderson J.B."/>
            <person name="Grigoriev I.V."/>
            <person name="Gueldener U."/>
            <person name="Muensterkoetter M."/>
            <person name="Nagy L.G."/>
        </authorList>
    </citation>
    <scope>NUCLEOTIDE SEQUENCE [LARGE SCALE GENOMIC DNA]</scope>
    <source>
        <strain evidence="3">C18/9</strain>
    </source>
</reference>